<dbReference type="Pfam" id="PF02601">
    <property type="entry name" value="Exonuc_VII_L"/>
    <property type="match status" value="1"/>
</dbReference>
<evidence type="ECO:0000259" key="9">
    <source>
        <dbReference type="Pfam" id="PF13742"/>
    </source>
</evidence>
<evidence type="ECO:0000259" key="8">
    <source>
        <dbReference type="Pfam" id="PF02601"/>
    </source>
</evidence>
<evidence type="ECO:0000256" key="5">
    <source>
        <dbReference type="HAMAP-Rule" id="MF_00378"/>
    </source>
</evidence>
<dbReference type="PANTHER" id="PTHR30008">
    <property type="entry name" value="EXODEOXYRIBONUCLEASE 7 LARGE SUBUNIT"/>
    <property type="match status" value="1"/>
</dbReference>
<keyword evidence="1 5" id="KW-0963">Cytoplasm</keyword>
<keyword evidence="11" id="KW-1185">Reference proteome</keyword>
<keyword evidence="4 5" id="KW-0269">Exonuclease</keyword>
<dbReference type="CDD" id="cd04489">
    <property type="entry name" value="ExoVII_LU_OBF"/>
    <property type="match status" value="1"/>
</dbReference>
<feature type="region of interest" description="Disordered" evidence="7">
    <location>
        <begin position="401"/>
        <end position="423"/>
    </location>
</feature>
<dbReference type="NCBIfam" id="TIGR00237">
    <property type="entry name" value="xseA"/>
    <property type="match status" value="1"/>
</dbReference>
<evidence type="ECO:0000256" key="1">
    <source>
        <dbReference type="ARBA" id="ARBA00022490"/>
    </source>
</evidence>
<feature type="domain" description="OB-fold nucleic acid binding" evidence="9">
    <location>
        <begin position="12"/>
        <end position="106"/>
    </location>
</feature>
<protein>
    <recommendedName>
        <fullName evidence="5">Exodeoxyribonuclease 7 large subunit</fullName>
        <ecNumber evidence="5">3.1.11.6</ecNumber>
    </recommendedName>
    <alternativeName>
        <fullName evidence="5">Exodeoxyribonuclease VII large subunit</fullName>
        <shortName evidence="5">Exonuclease VII large subunit</shortName>
    </alternativeName>
</protein>
<evidence type="ECO:0000256" key="6">
    <source>
        <dbReference type="RuleBase" id="RU004355"/>
    </source>
</evidence>
<evidence type="ECO:0000256" key="3">
    <source>
        <dbReference type="ARBA" id="ARBA00022801"/>
    </source>
</evidence>
<dbReference type="GO" id="GO:0008855">
    <property type="term" value="F:exodeoxyribonuclease VII activity"/>
    <property type="evidence" value="ECO:0007669"/>
    <property type="project" value="UniProtKB-EC"/>
</dbReference>
<organism evidence="10 11">
    <name type="scientific">Rhodococcus antarcticus</name>
    <dbReference type="NCBI Taxonomy" id="2987751"/>
    <lineage>
        <taxon>Bacteria</taxon>
        <taxon>Bacillati</taxon>
        <taxon>Actinomycetota</taxon>
        <taxon>Actinomycetes</taxon>
        <taxon>Mycobacteriales</taxon>
        <taxon>Nocardiaceae</taxon>
        <taxon>Rhodococcus</taxon>
    </lineage>
</organism>
<keyword evidence="2 5" id="KW-0540">Nuclease</keyword>
<evidence type="ECO:0000256" key="7">
    <source>
        <dbReference type="SAM" id="MobiDB-lite"/>
    </source>
</evidence>
<accession>A0ABY6NXA8</accession>
<comment type="catalytic activity">
    <reaction evidence="5 6">
        <text>Exonucleolytic cleavage in either 5'- to 3'- or 3'- to 5'-direction to yield nucleoside 5'-phosphates.</text>
        <dbReference type="EC" id="3.1.11.6"/>
    </reaction>
</comment>
<evidence type="ECO:0000256" key="2">
    <source>
        <dbReference type="ARBA" id="ARBA00022722"/>
    </source>
</evidence>
<proteinExistence type="inferred from homology"/>
<sequence length="423" mass="45365">MTTPSTAEQPWPVRTVSLKVQQWISRLGDVWVEGQLTQVNARPGTATAFLVLRDPAADISLTLTCSPRLLTGSPVPLTEGSRVVVHGSPTFFAGRGTFSLKVDAIRPVGIGELLARLERLRQLLDAEGLFDPRMKRPLPFLPRTVGLVTGRASAAERDVLSVAAQRWPAVRFAVRNTAVQGPTAVPQILTALAELDADPHVDVIVIARGGGSVEDLLPFSDETLCRAVARCTTPVVSAIGHEPDNPLLDHVADVRAATPTDAAKRVVPDAVAETAGVRELRARSRAALVAWVHREERGLAQLRSRPVLADPLRALDARADEVQRLRTTARRDVRRHLDTADTATAHLRARLRTLGPAATLARGYAVVQRVDGTGAHVLRSTADAPPGTTLRVRVADGAVHATTTLTTDPPPTPADGAQQQEDR</sequence>
<reference evidence="10" key="1">
    <citation type="submission" date="2022-10" db="EMBL/GenBank/DDBJ databases">
        <title>Rhodococcus sp.75.</title>
        <authorList>
            <person name="Sun M."/>
        </authorList>
    </citation>
    <scope>NUCLEOTIDE SEQUENCE</scope>
    <source>
        <strain evidence="10">75</strain>
    </source>
</reference>
<evidence type="ECO:0000313" key="10">
    <source>
        <dbReference type="EMBL" id="UZJ24037.1"/>
    </source>
</evidence>
<dbReference type="InterPro" id="IPR025824">
    <property type="entry name" value="OB-fold_nuc-bd_dom"/>
</dbReference>
<keyword evidence="3 5" id="KW-0378">Hydrolase</keyword>
<gene>
    <name evidence="5 10" type="primary">xseA</name>
    <name evidence="10" type="ORF">RHODO2019_12710</name>
</gene>
<comment type="subcellular location">
    <subcellularLocation>
        <location evidence="5 6">Cytoplasm</location>
    </subcellularLocation>
</comment>
<comment type="function">
    <text evidence="5">Bidirectionally degrades single-stranded DNA into large acid-insoluble oligonucleotides, which are then degraded further into small acid-soluble oligonucleotides.</text>
</comment>
<dbReference type="EC" id="3.1.11.6" evidence="5"/>
<evidence type="ECO:0000256" key="4">
    <source>
        <dbReference type="ARBA" id="ARBA00022839"/>
    </source>
</evidence>
<dbReference type="Pfam" id="PF13742">
    <property type="entry name" value="tRNA_anti_2"/>
    <property type="match status" value="1"/>
</dbReference>
<comment type="subunit">
    <text evidence="5">Heterooligomer composed of large and small subunits.</text>
</comment>
<comment type="similarity">
    <text evidence="5 6">Belongs to the XseA family.</text>
</comment>
<dbReference type="Proteomes" id="UP001164965">
    <property type="component" value="Chromosome"/>
</dbReference>
<dbReference type="EMBL" id="CP110615">
    <property type="protein sequence ID" value="UZJ24037.1"/>
    <property type="molecule type" value="Genomic_DNA"/>
</dbReference>
<dbReference type="RefSeq" id="WP_265382144.1">
    <property type="nucleotide sequence ID" value="NZ_CP110615.1"/>
</dbReference>
<dbReference type="HAMAP" id="MF_00378">
    <property type="entry name" value="Exonuc_7_L"/>
    <property type="match status" value="1"/>
</dbReference>
<feature type="domain" description="Exonuclease VII large subunit C-terminal" evidence="8">
    <location>
        <begin position="129"/>
        <end position="337"/>
    </location>
</feature>
<dbReference type="InterPro" id="IPR020579">
    <property type="entry name" value="Exonuc_VII_lsu_C"/>
</dbReference>
<evidence type="ECO:0000313" key="11">
    <source>
        <dbReference type="Proteomes" id="UP001164965"/>
    </source>
</evidence>
<dbReference type="InterPro" id="IPR003753">
    <property type="entry name" value="Exonuc_VII_L"/>
</dbReference>
<name>A0ABY6NXA8_9NOCA</name>
<dbReference type="PANTHER" id="PTHR30008:SF0">
    <property type="entry name" value="EXODEOXYRIBONUCLEASE 7 LARGE SUBUNIT"/>
    <property type="match status" value="1"/>
</dbReference>